<dbReference type="EMBL" id="CP093361">
    <property type="protein sequence ID" value="UQS87525.1"/>
    <property type="molecule type" value="Genomic_DNA"/>
</dbReference>
<organism evidence="1 2">
    <name type="scientific">Nicoliella spurrieriana</name>
    <dbReference type="NCBI Taxonomy" id="2925830"/>
    <lineage>
        <taxon>Bacteria</taxon>
        <taxon>Bacillati</taxon>
        <taxon>Bacillota</taxon>
        <taxon>Bacilli</taxon>
        <taxon>Lactobacillales</taxon>
        <taxon>Lactobacillaceae</taxon>
        <taxon>Nicoliella</taxon>
    </lineage>
</organism>
<dbReference type="Gene3D" id="3.40.50.150">
    <property type="entry name" value="Vaccinia Virus protein VP39"/>
    <property type="match status" value="1"/>
</dbReference>
<dbReference type="AlphaFoldDB" id="A0A976X615"/>
<reference evidence="1" key="1">
    <citation type="journal article" date="2022" name="Int. J. Syst. Evol. Microbiol.">
        <title>Apilactobacillus apisilvae sp. nov., Nicolia spurrieriana gen. nov. sp. nov., Bombilactobacillus folatiphilus sp. nov. and Bombilactobacillus thymidiniphilus sp. nov., four new lactic acid bacterial isolates from stingless bees Tetragonula carbonaria and Austroplebeia australis.</title>
        <authorList>
            <person name="Oliphant S.A."/>
            <person name="Watson-Haigh N.S."/>
            <person name="Sumby K.M."/>
            <person name="Gardner J."/>
            <person name="Groom S."/>
            <person name="Jiranek V."/>
        </authorList>
    </citation>
    <scope>NUCLEOTIDE SEQUENCE</scope>
    <source>
        <strain evidence="1">SGEP1_A5</strain>
    </source>
</reference>
<dbReference type="Proteomes" id="UP000831181">
    <property type="component" value="Chromosome"/>
</dbReference>
<dbReference type="KEGG" id="lbe:MOO44_07705"/>
<dbReference type="PANTHER" id="PTHR35276">
    <property type="entry name" value="S-ADENOSYL-L-METHIONINE-DEPENDENT METHYLTRANSFERASES SUPERFAMILY PROTEIN"/>
    <property type="match status" value="1"/>
</dbReference>
<proteinExistence type="predicted"/>
<accession>A0A976X615</accession>
<keyword evidence="1" id="KW-0808">Transferase</keyword>
<gene>
    <name evidence="1" type="primary">mraW</name>
    <name evidence="1" type="ORF">MOO44_07705</name>
</gene>
<dbReference type="GO" id="GO:0032259">
    <property type="term" value="P:methylation"/>
    <property type="evidence" value="ECO:0007669"/>
    <property type="project" value="UniProtKB-KW"/>
</dbReference>
<evidence type="ECO:0000313" key="2">
    <source>
        <dbReference type="Proteomes" id="UP000831181"/>
    </source>
</evidence>
<dbReference type="Pfam" id="PF06962">
    <property type="entry name" value="rRNA_methylase"/>
    <property type="match status" value="1"/>
</dbReference>
<name>A0A976X615_9LACO</name>
<dbReference type="InterPro" id="IPR029063">
    <property type="entry name" value="SAM-dependent_MTases_sf"/>
</dbReference>
<dbReference type="SUPFAM" id="SSF53335">
    <property type="entry name" value="S-adenosyl-L-methionine-dependent methyltransferases"/>
    <property type="match status" value="1"/>
</dbReference>
<dbReference type="PANTHER" id="PTHR35276:SF1">
    <property type="entry name" value="TRNA (MNM(5)S(2)U34)-METHYLTRANSFERASE, CHLOROPLASTIC"/>
    <property type="match status" value="1"/>
</dbReference>
<dbReference type="GO" id="GO:0008168">
    <property type="term" value="F:methyltransferase activity"/>
    <property type="evidence" value="ECO:0007669"/>
    <property type="project" value="UniProtKB-KW"/>
</dbReference>
<sequence>MKIKSALAYSHTLLQSVVQAGDVVVDATVGNGHDTEFLANLVGPSGRVYGFDVQQLAIDNTTARLKNSNLLSRVRLFHQGHEQIEQVLAKDVQIKGAMFNLGYLPGGDHQMITNGATTIKAIKACLTRLTPSGIIGIVLYYGHPGGLTEKNAVMKFANQLPQKQFTVLQYQFINQVNEPPILLAIQKR</sequence>
<evidence type="ECO:0000313" key="1">
    <source>
        <dbReference type="EMBL" id="UQS87525.1"/>
    </source>
</evidence>
<keyword evidence="1" id="KW-0489">Methyltransferase</keyword>
<keyword evidence="2" id="KW-1185">Reference proteome</keyword>
<dbReference type="InterPro" id="IPR010719">
    <property type="entry name" value="MnmM_MeTrfase"/>
</dbReference>
<dbReference type="EC" id="2.1.1.199" evidence="1"/>
<protein>
    <submittedName>
        <fullName evidence="1">16S rRNA (Cytosine(1402)-N(4))-methyltransferase</fullName>
        <ecNumber evidence="1">2.1.1.199</ecNumber>
    </submittedName>
</protein>